<comment type="catalytic activity">
    <reaction evidence="9">
        <text>L-citrulline + L-aspartate + ATP = 2-(N(omega)-L-arginino)succinate + AMP + diphosphate + H(+)</text>
        <dbReference type="Rhea" id="RHEA:10932"/>
        <dbReference type="ChEBI" id="CHEBI:15378"/>
        <dbReference type="ChEBI" id="CHEBI:29991"/>
        <dbReference type="ChEBI" id="CHEBI:30616"/>
        <dbReference type="ChEBI" id="CHEBI:33019"/>
        <dbReference type="ChEBI" id="CHEBI:57472"/>
        <dbReference type="ChEBI" id="CHEBI:57743"/>
        <dbReference type="ChEBI" id="CHEBI:456215"/>
        <dbReference type="EC" id="6.3.4.5"/>
    </reaction>
</comment>
<dbReference type="GO" id="GO:0004055">
    <property type="term" value="F:argininosuccinate synthase activity"/>
    <property type="evidence" value="ECO:0007669"/>
    <property type="project" value="UniProtKB-UniRule"/>
</dbReference>
<evidence type="ECO:0000256" key="4">
    <source>
        <dbReference type="ARBA" id="ARBA00022571"/>
    </source>
</evidence>
<proteinExistence type="inferred from homology"/>
<comment type="subcellular location">
    <subcellularLocation>
        <location evidence="9">Cytoplasm</location>
    </subcellularLocation>
</comment>
<feature type="binding site" evidence="9">
    <location>
        <position position="128"/>
    </location>
    <ligand>
        <name>L-citrulline</name>
        <dbReference type="ChEBI" id="CHEBI:57743"/>
    </ligand>
</feature>
<dbReference type="GO" id="GO:0000053">
    <property type="term" value="P:argininosuccinate metabolic process"/>
    <property type="evidence" value="ECO:0007669"/>
    <property type="project" value="TreeGrafter"/>
</dbReference>
<dbReference type="SUPFAM" id="SSF52402">
    <property type="entry name" value="Adenine nucleotide alpha hydrolases-like"/>
    <property type="match status" value="1"/>
</dbReference>
<evidence type="ECO:0000313" key="13">
    <source>
        <dbReference type="Proteomes" id="UP000278149"/>
    </source>
</evidence>
<comment type="pathway">
    <text evidence="1 9">Amino-acid biosynthesis; L-arginine biosynthesis; L-arginine from L-ornithine and carbamoyl phosphate: step 2/3.</text>
</comment>
<feature type="binding site" evidence="9">
    <location>
        <position position="37"/>
    </location>
    <ligand>
        <name>ATP</name>
        <dbReference type="ChEBI" id="CHEBI:30616"/>
    </ligand>
</feature>
<comment type="subunit">
    <text evidence="2 9">Homotetramer.</text>
</comment>
<dbReference type="CDD" id="cd01999">
    <property type="entry name" value="ASS"/>
    <property type="match status" value="1"/>
</dbReference>
<evidence type="ECO:0000259" key="10">
    <source>
        <dbReference type="Pfam" id="PF00764"/>
    </source>
</evidence>
<name>A0A3R9Q7U3_9CREN</name>
<dbReference type="NCBIfam" id="TIGR00032">
    <property type="entry name" value="argG"/>
    <property type="match status" value="1"/>
</dbReference>
<dbReference type="FunFam" id="3.90.1260.10:FF:000007">
    <property type="entry name" value="Argininosuccinate synthase"/>
    <property type="match status" value="1"/>
</dbReference>
<evidence type="ECO:0000259" key="11">
    <source>
        <dbReference type="Pfam" id="PF20979"/>
    </source>
</evidence>
<dbReference type="InterPro" id="IPR014729">
    <property type="entry name" value="Rossmann-like_a/b/a_fold"/>
</dbReference>
<feature type="domain" description="Arginosuccinate synthase C-terminal" evidence="11">
    <location>
        <begin position="174"/>
        <end position="389"/>
    </location>
</feature>
<organism evidence="12 13">
    <name type="scientific">Candidatus Korarchaeum cryptofilum</name>
    <dbReference type="NCBI Taxonomy" id="498846"/>
    <lineage>
        <taxon>Archaea</taxon>
        <taxon>Thermoproteota</taxon>
        <taxon>Candidatus Korarchaeia</taxon>
        <taxon>Candidatus Korarchaeales</taxon>
        <taxon>Candidatus Korarchaeaceae</taxon>
        <taxon>Candidatus Korarchaeum</taxon>
    </lineage>
</organism>
<dbReference type="PANTHER" id="PTHR11587:SF2">
    <property type="entry name" value="ARGININOSUCCINATE SYNTHASE"/>
    <property type="match status" value="1"/>
</dbReference>
<evidence type="ECO:0000256" key="3">
    <source>
        <dbReference type="ARBA" id="ARBA00012286"/>
    </source>
</evidence>
<dbReference type="Proteomes" id="UP000278149">
    <property type="component" value="Unassembled WGS sequence"/>
</dbReference>
<dbReference type="InterPro" id="IPR023434">
    <property type="entry name" value="Arginosuc_synth_type_1_subfam"/>
</dbReference>
<dbReference type="GO" id="GO:0000050">
    <property type="term" value="P:urea cycle"/>
    <property type="evidence" value="ECO:0007669"/>
    <property type="project" value="TreeGrafter"/>
</dbReference>
<dbReference type="InterPro" id="IPR001518">
    <property type="entry name" value="Arginosuc_synth"/>
</dbReference>
<feature type="binding site" evidence="9">
    <location>
        <begin position="11"/>
        <end position="19"/>
    </location>
    <ligand>
        <name>ATP</name>
        <dbReference type="ChEBI" id="CHEBI:30616"/>
    </ligand>
</feature>
<keyword evidence="7 9" id="KW-0547">Nucleotide-binding</keyword>
<feature type="binding site" evidence="9">
    <location>
        <position position="93"/>
    </location>
    <ligand>
        <name>L-citrulline</name>
        <dbReference type="ChEBI" id="CHEBI:57743"/>
    </ligand>
</feature>
<dbReference type="GO" id="GO:0005737">
    <property type="term" value="C:cytoplasm"/>
    <property type="evidence" value="ECO:0007669"/>
    <property type="project" value="UniProtKB-SubCell"/>
</dbReference>
<dbReference type="Gene3D" id="3.40.50.620">
    <property type="entry name" value="HUPs"/>
    <property type="match status" value="1"/>
</dbReference>
<dbReference type="FunFam" id="3.40.50.620:FF:000019">
    <property type="entry name" value="Argininosuccinate synthase"/>
    <property type="match status" value="1"/>
</dbReference>
<evidence type="ECO:0000256" key="6">
    <source>
        <dbReference type="ARBA" id="ARBA00022605"/>
    </source>
</evidence>
<feature type="binding site" evidence="9">
    <location>
        <position position="124"/>
    </location>
    <ligand>
        <name>L-citrulline</name>
        <dbReference type="ChEBI" id="CHEBI:57743"/>
    </ligand>
</feature>
<dbReference type="GO" id="GO:0006526">
    <property type="term" value="P:L-arginine biosynthetic process"/>
    <property type="evidence" value="ECO:0007669"/>
    <property type="project" value="UniProtKB-UniRule"/>
</dbReference>
<dbReference type="InterPro" id="IPR048267">
    <property type="entry name" value="Arginosuc_syn_N"/>
</dbReference>
<keyword evidence="9" id="KW-0963">Cytoplasm</keyword>
<feature type="binding site" evidence="9">
    <location>
        <position position="124"/>
    </location>
    <ligand>
        <name>L-aspartate</name>
        <dbReference type="ChEBI" id="CHEBI:29991"/>
    </ligand>
</feature>
<keyword evidence="6 9" id="KW-0028">Amino-acid biosynthesis</keyword>
<feature type="binding site" evidence="9">
    <location>
        <position position="118"/>
    </location>
    <ligand>
        <name>ATP</name>
        <dbReference type="ChEBI" id="CHEBI:30616"/>
    </ligand>
</feature>
<dbReference type="Pfam" id="PF00764">
    <property type="entry name" value="Arginosuc_synth"/>
    <property type="match status" value="1"/>
</dbReference>
<sequence>MSYNVSKVVLAYSGGLDTTVAIKWFEEQGIEVVTFTAELGQGAELDEIEKRAYEAGSSKHYSLNLIDEFADVYVAPAIMANALYEGEYPISSSLSRPLIASKLVEIAEREGADAVAHGCTSKGNDQIRFDVTVRSLNPELKVIAPTRIWRWTRKQELEYAASRGLRIPESHKKYSIDSNIWGRSIEGGAVEEPWNEPPEDAFEWTSPPERAPNEPEYIEIRFDMGVPVALNGEKMKLSDLVMKLNSIAGKHGVGRIDHMESRVIGFKSREVYEAPAAITLIKAHKDLEKAILTRRELSFKEIADREWTNLVYEGLWGEPLRESLQELIKGMNKYVCGEVRLKLFKGRLSVVGRRSDYMLYDLKIAGYDEGWYPTDEEARGFINAWGLYSVMARAVRRNVQEAWVGGSERLAH</sequence>
<dbReference type="Gene3D" id="3.90.1260.10">
    <property type="entry name" value="Argininosuccinate synthetase, chain A, domain 2"/>
    <property type="match status" value="1"/>
</dbReference>
<feature type="binding site" evidence="9">
    <location>
        <position position="175"/>
    </location>
    <ligand>
        <name>L-citrulline</name>
        <dbReference type="ChEBI" id="CHEBI:57743"/>
    </ligand>
</feature>
<evidence type="ECO:0000256" key="8">
    <source>
        <dbReference type="ARBA" id="ARBA00022840"/>
    </source>
</evidence>
<comment type="similarity">
    <text evidence="9">Belongs to the argininosuccinate synthase family. Type 1 subfamily.</text>
</comment>
<dbReference type="InterPro" id="IPR048268">
    <property type="entry name" value="Arginosuc_syn_C"/>
</dbReference>
<feature type="binding site" evidence="9">
    <location>
        <position position="88"/>
    </location>
    <ligand>
        <name>L-citrulline</name>
        <dbReference type="ChEBI" id="CHEBI:57743"/>
    </ligand>
</feature>
<evidence type="ECO:0000256" key="9">
    <source>
        <dbReference type="HAMAP-Rule" id="MF_00005"/>
    </source>
</evidence>
<feature type="domain" description="Arginosuccinate synthase-like N-terminal" evidence="10">
    <location>
        <begin position="7"/>
        <end position="165"/>
    </location>
</feature>
<gene>
    <name evidence="9" type="primary">argG</name>
    <name evidence="12" type="ORF">D9Q81_09090</name>
</gene>
<keyword evidence="8 9" id="KW-0067">ATP-binding</keyword>
<dbReference type="AlphaFoldDB" id="A0A3R9Q7U3"/>
<dbReference type="NCBIfam" id="NF001770">
    <property type="entry name" value="PRK00509.1"/>
    <property type="match status" value="1"/>
</dbReference>
<feature type="binding site" evidence="9">
    <location>
        <position position="272"/>
    </location>
    <ligand>
        <name>L-citrulline</name>
        <dbReference type="ChEBI" id="CHEBI:57743"/>
    </ligand>
</feature>
<dbReference type="UniPathway" id="UPA00068">
    <property type="reaction ID" value="UER00113"/>
</dbReference>
<comment type="caution">
    <text evidence="12">The sequence shown here is derived from an EMBL/GenBank/DDBJ whole genome shotgun (WGS) entry which is preliminary data.</text>
</comment>
<dbReference type="HAMAP" id="MF_00005">
    <property type="entry name" value="Arg_succ_synth_type1"/>
    <property type="match status" value="1"/>
</dbReference>
<dbReference type="Pfam" id="PF20979">
    <property type="entry name" value="Arginosuc_syn_C"/>
    <property type="match status" value="1"/>
</dbReference>
<protein>
    <recommendedName>
        <fullName evidence="3 9">Argininosuccinate synthase</fullName>
        <ecNumber evidence="3 9">6.3.4.5</ecNumber>
    </recommendedName>
    <alternativeName>
        <fullName evidence="9">Citrulline--aspartate ligase</fullName>
    </alternativeName>
</protein>
<dbReference type="InterPro" id="IPR024074">
    <property type="entry name" value="AS_cat/multimer_dom_body"/>
</dbReference>
<accession>A0A3R9Q7U3</accession>
<evidence type="ECO:0000256" key="1">
    <source>
        <dbReference type="ARBA" id="ARBA00004967"/>
    </source>
</evidence>
<keyword evidence="4 9" id="KW-0055">Arginine biosynthesis</keyword>
<dbReference type="EMBL" id="RCOR01000049">
    <property type="protein sequence ID" value="RSN67164.1"/>
    <property type="molecule type" value="Genomic_DNA"/>
</dbReference>
<evidence type="ECO:0000313" key="12">
    <source>
        <dbReference type="EMBL" id="RSN67164.1"/>
    </source>
</evidence>
<feature type="binding site" evidence="9">
    <location>
        <position position="184"/>
    </location>
    <ligand>
        <name>L-citrulline</name>
        <dbReference type="ChEBI" id="CHEBI:57743"/>
    </ligand>
</feature>
<dbReference type="SUPFAM" id="SSF69864">
    <property type="entry name" value="Argininosuccinate synthetase, C-terminal domain"/>
    <property type="match status" value="1"/>
</dbReference>
<dbReference type="GO" id="GO:0005524">
    <property type="term" value="F:ATP binding"/>
    <property type="evidence" value="ECO:0007669"/>
    <property type="project" value="UniProtKB-UniRule"/>
</dbReference>
<dbReference type="PANTHER" id="PTHR11587">
    <property type="entry name" value="ARGININOSUCCINATE SYNTHASE"/>
    <property type="match status" value="1"/>
</dbReference>
<evidence type="ECO:0000256" key="2">
    <source>
        <dbReference type="ARBA" id="ARBA00011881"/>
    </source>
</evidence>
<dbReference type="PROSITE" id="PS00565">
    <property type="entry name" value="ARGININOSUCCIN_SYN_2"/>
    <property type="match status" value="1"/>
</dbReference>
<dbReference type="InterPro" id="IPR018223">
    <property type="entry name" value="Arginosuc_synth_CS"/>
</dbReference>
<keyword evidence="5 9" id="KW-0436">Ligase</keyword>
<dbReference type="RefSeq" id="WP_125742945.1">
    <property type="nucleotide sequence ID" value="NZ_RCOR01000049.1"/>
</dbReference>
<feature type="binding site" evidence="9">
    <location>
        <position position="120"/>
    </location>
    <ligand>
        <name>L-aspartate</name>
        <dbReference type="ChEBI" id="CHEBI:29991"/>
    </ligand>
</feature>
<feature type="binding site" evidence="9">
    <location>
        <position position="260"/>
    </location>
    <ligand>
        <name>L-citrulline</name>
        <dbReference type="ChEBI" id="CHEBI:57743"/>
    </ligand>
</feature>
<evidence type="ECO:0000256" key="7">
    <source>
        <dbReference type="ARBA" id="ARBA00022741"/>
    </source>
</evidence>
<feature type="binding site" evidence="9">
    <location>
        <position position="125"/>
    </location>
    <ligand>
        <name>L-aspartate</name>
        <dbReference type="ChEBI" id="CHEBI:29991"/>
    </ligand>
</feature>
<evidence type="ECO:0000256" key="5">
    <source>
        <dbReference type="ARBA" id="ARBA00022598"/>
    </source>
</evidence>
<reference evidence="12 13" key="1">
    <citation type="submission" date="2018-10" db="EMBL/GenBank/DDBJ databases">
        <title>Co-occurring genomic capacity for anaerobic methane metabolism and dissimilatory sulfite reduction discovered in the Korarchaeota.</title>
        <authorList>
            <person name="Mckay L.J."/>
            <person name="Dlakic M."/>
            <person name="Fields M.W."/>
            <person name="Delmont T.O."/>
            <person name="Eren A.M."/>
            <person name="Jay Z.J."/>
            <person name="Klingelsmith K.B."/>
            <person name="Rusch D.B."/>
            <person name="Inskeep W.P."/>
        </authorList>
    </citation>
    <scope>NUCLEOTIDE SEQUENCE [LARGE SCALE GENOMIC DNA]</scope>
    <source>
        <strain evidence="12 13">WS</strain>
    </source>
</reference>
<dbReference type="PROSITE" id="PS00564">
    <property type="entry name" value="ARGININOSUCCIN_SYN_1"/>
    <property type="match status" value="1"/>
</dbReference>
<dbReference type="EC" id="6.3.4.5" evidence="3 9"/>